<gene>
    <name evidence="3" type="ordered locus">MLP_39740</name>
</gene>
<proteinExistence type="inferred from homology"/>
<keyword evidence="4" id="KW-1185">Reference proteome</keyword>
<dbReference type="KEGG" id="mph:MLP_39740"/>
<dbReference type="HOGENOM" id="CLU_121390_0_0_11"/>
<organism evidence="3 4">
    <name type="scientific">Microlunatus phosphovorus (strain ATCC 700054 / DSM 10555 / JCM 9379 / NBRC 101784 / NCIMB 13414 / VKM Ac-1990 / NM-1)</name>
    <dbReference type="NCBI Taxonomy" id="1032480"/>
    <lineage>
        <taxon>Bacteria</taxon>
        <taxon>Bacillati</taxon>
        <taxon>Actinomycetota</taxon>
        <taxon>Actinomycetes</taxon>
        <taxon>Propionibacteriales</taxon>
        <taxon>Propionibacteriaceae</taxon>
        <taxon>Microlunatus</taxon>
    </lineage>
</organism>
<dbReference type="OrthoDB" id="3213322at2"/>
<sequence>MPMSQSPPHRSVVIAVTSHQPDSVIRTAAWLARSLDVELVCAHVDTSAYVVEEHPDGTVEARPLDPDAQEWICAQFDPELAARIDRLVGDQGISVRTVELAGEVARAIARLAELVRAELIVVGTRSGVRASVREYFSGSVAVHLAHRQTIPVVVVPLTAHAEGPLPWEDEQ</sequence>
<dbReference type="PANTHER" id="PTHR46268:SF6">
    <property type="entry name" value="UNIVERSAL STRESS PROTEIN UP12"/>
    <property type="match status" value="1"/>
</dbReference>
<dbReference type="PANTHER" id="PTHR46268">
    <property type="entry name" value="STRESS RESPONSE PROTEIN NHAX"/>
    <property type="match status" value="1"/>
</dbReference>
<evidence type="ECO:0000313" key="3">
    <source>
        <dbReference type="EMBL" id="BAK36988.1"/>
    </source>
</evidence>
<dbReference type="InterPro" id="IPR014729">
    <property type="entry name" value="Rossmann-like_a/b/a_fold"/>
</dbReference>
<evidence type="ECO:0000256" key="1">
    <source>
        <dbReference type="ARBA" id="ARBA00008791"/>
    </source>
</evidence>
<reference evidence="3 4" key="1">
    <citation type="submission" date="2011-05" db="EMBL/GenBank/DDBJ databases">
        <title>Whole genome sequence of Microlunatus phosphovorus NM-1.</title>
        <authorList>
            <person name="Hosoyama A."/>
            <person name="Sasaki K."/>
            <person name="Harada T."/>
            <person name="Igarashi R."/>
            <person name="Kawakoshi A."/>
            <person name="Sasagawa M."/>
            <person name="Fukada J."/>
            <person name="Nakamura S."/>
            <person name="Katano Y."/>
            <person name="Hanada S."/>
            <person name="Kamagata Y."/>
            <person name="Nakamura N."/>
            <person name="Yamazaki S."/>
            <person name="Fujita N."/>
        </authorList>
    </citation>
    <scope>NUCLEOTIDE SEQUENCE [LARGE SCALE GENOMIC DNA]</scope>
    <source>
        <strain evidence="4">ATCC 700054 / DSM 10555 / JCM 9379 / NBRC 101784 / NCIMB 13414 / VKM Ac-1990 / NM-1</strain>
    </source>
</reference>
<dbReference type="InterPro" id="IPR006016">
    <property type="entry name" value="UspA"/>
</dbReference>
<evidence type="ECO:0000259" key="2">
    <source>
        <dbReference type="Pfam" id="PF00582"/>
    </source>
</evidence>
<dbReference type="Gene3D" id="3.40.50.620">
    <property type="entry name" value="HUPs"/>
    <property type="match status" value="1"/>
</dbReference>
<dbReference type="STRING" id="1032480.MLP_39740"/>
<evidence type="ECO:0000313" key="4">
    <source>
        <dbReference type="Proteomes" id="UP000007947"/>
    </source>
</evidence>
<dbReference type="EMBL" id="AP012204">
    <property type="protein sequence ID" value="BAK36988.1"/>
    <property type="molecule type" value="Genomic_DNA"/>
</dbReference>
<protein>
    <recommendedName>
        <fullName evidence="2">UspA domain-containing protein</fullName>
    </recommendedName>
</protein>
<name>F5XQW6_MICPN</name>
<comment type="similarity">
    <text evidence="1">Belongs to the universal stress protein A family.</text>
</comment>
<dbReference type="eggNOG" id="COG0589">
    <property type="taxonomic scope" value="Bacteria"/>
</dbReference>
<dbReference type="Proteomes" id="UP000007947">
    <property type="component" value="Chromosome"/>
</dbReference>
<dbReference type="AlphaFoldDB" id="F5XQW6"/>
<dbReference type="Pfam" id="PF00582">
    <property type="entry name" value="Usp"/>
    <property type="match status" value="1"/>
</dbReference>
<feature type="domain" description="UspA" evidence="2">
    <location>
        <begin position="10"/>
        <end position="156"/>
    </location>
</feature>
<dbReference type="SUPFAM" id="SSF52402">
    <property type="entry name" value="Adenine nucleotide alpha hydrolases-like"/>
    <property type="match status" value="1"/>
</dbReference>
<dbReference type="CDD" id="cd00293">
    <property type="entry name" value="USP-like"/>
    <property type="match status" value="1"/>
</dbReference>
<accession>F5XQW6</accession>